<dbReference type="PANTHER" id="PTHR33337:SF40">
    <property type="entry name" value="CENP-V_GFA DOMAIN-CONTAINING PROTEIN-RELATED"/>
    <property type="match status" value="1"/>
</dbReference>
<reference evidence="6 7" key="1">
    <citation type="submission" date="2020-03" db="EMBL/GenBank/DDBJ databases">
        <title>Draft genome sequence of environmentally isolated cultures.</title>
        <authorList>
            <person name="Wilson H.S."/>
            <person name="De Leon M.E."/>
        </authorList>
    </citation>
    <scope>NUCLEOTIDE SEQUENCE [LARGE SCALE GENOMIC DNA]</scope>
    <source>
        <strain evidence="6 7">HSC-31F16</strain>
    </source>
</reference>
<proteinExistence type="inferred from homology"/>
<evidence type="ECO:0000256" key="1">
    <source>
        <dbReference type="ARBA" id="ARBA00005495"/>
    </source>
</evidence>
<dbReference type="PANTHER" id="PTHR33337">
    <property type="entry name" value="GFA DOMAIN-CONTAINING PROTEIN"/>
    <property type="match status" value="1"/>
</dbReference>
<keyword evidence="3" id="KW-0862">Zinc</keyword>
<evidence type="ECO:0000259" key="5">
    <source>
        <dbReference type="PROSITE" id="PS51891"/>
    </source>
</evidence>
<organism evidence="6 7">
    <name type="scientific">Chromobacterium fluminis</name>
    <dbReference type="NCBI Taxonomy" id="3044269"/>
    <lineage>
        <taxon>Bacteria</taxon>
        <taxon>Pseudomonadati</taxon>
        <taxon>Pseudomonadota</taxon>
        <taxon>Betaproteobacteria</taxon>
        <taxon>Neisseriales</taxon>
        <taxon>Chromobacteriaceae</taxon>
        <taxon>Chromobacterium</taxon>
    </lineage>
</organism>
<dbReference type="PROSITE" id="PS51891">
    <property type="entry name" value="CENP_V_GFA"/>
    <property type="match status" value="1"/>
</dbReference>
<keyword evidence="7" id="KW-1185">Reference proteome</keyword>
<evidence type="ECO:0000256" key="3">
    <source>
        <dbReference type="ARBA" id="ARBA00022833"/>
    </source>
</evidence>
<evidence type="ECO:0000313" key="7">
    <source>
        <dbReference type="Proteomes" id="UP001515641"/>
    </source>
</evidence>
<dbReference type="Pfam" id="PF04828">
    <property type="entry name" value="GFA"/>
    <property type="match status" value="1"/>
</dbReference>
<protein>
    <submittedName>
        <fullName evidence="6">GFA family protein</fullName>
    </submittedName>
</protein>
<accession>A0ABX0LIY7</accession>
<sequence>MTAKSYQGGCLCGWIRFRATAPVENPHACSCKNCQRHTGALSAVWLEFPRDRVEWTGPGGEPAVYRSSDFSSRAFCARCGSSIGAIDDAPMIALLLGGLDDCQPPELAPSAHAFADGKPTWWREAVVHQAWD</sequence>
<dbReference type="InterPro" id="IPR006913">
    <property type="entry name" value="CENP-V/GFA"/>
</dbReference>
<dbReference type="RefSeq" id="WP_166454104.1">
    <property type="nucleotide sequence ID" value="NZ_JAAOMA010000062.1"/>
</dbReference>
<comment type="similarity">
    <text evidence="1">Belongs to the Gfa family.</text>
</comment>
<keyword evidence="4" id="KW-0456">Lyase</keyword>
<dbReference type="Gene3D" id="3.90.1590.10">
    <property type="entry name" value="glutathione-dependent formaldehyde- activating enzyme (gfa)"/>
    <property type="match status" value="1"/>
</dbReference>
<comment type="caution">
    <text evidence="6">The sequence shown here is derived from an EMBL/GenBank/DDBJ whole genome shotgun (WGS) entry which is preliminary data.</text>
</comment>
<evidence type="ECO:0000256" key="4">
    <source>
        <dbReference type="ARBA" id="ARBA00023239"/>
    </source>
</evidence>
<gene>
    <name evidence="6" type="ORF">HA052_25035</name>
</gene>
<evidence type="ECO:0000256" key="2">
    <source>
        <dbReference type="ARBA" id="ARBA00022723"/>
    </source>
</evidence>
<dbReference type="SUPFAM" id="SSF51316">
    <property type="entry name" value="Mss4-like"/>
    <property type="match status" value="1"/>
</dbReference>
<dbReference type="Proteomes" id="UP001515641">
    <property type="component" value="Unassembled WGS sequence"/>
</dbReference>
<dbReference type="EMBL" id="JAAOMA010000062">
    <property type="protein sequence ID" value="NHR08460.1"/>
    <property type="molecule type" value="Genomic_DNA"/>
</dbReference>
<keyword evidence="2" id="KW-0479">Metal-binding</keyword>
<dbReference type="InterPro" id="IPR011057">
    <property type="entry name" value="Mss4-like_sf"/>
</dbReference>
<name>A0ABX0LIY7_9NEIS</name>
<feature type="domain" description="CENP-V/GFA" evidence="5">
    <location>
        <begin position="6"/>
        <end position="132"/>
    </location>
</feature>
<evidence type="ECO:0000313" key="6">
    <source>
        <dbReference type="EMBL" id="NHR08460.1"/>
    </source>
</evidence>